<feature type="non-terminal residue" evidence="4">
    <location>
        <position position="98"/>
    </location>
</feature>
<name>A0A8S3YVD6_9EUPU</name>
<evidence type="ECO:0000256" key="1">
    <source>
        <dbReference type="ARBA" id="ARBA00022729"/>
    </source>
</evidence>
<feature type="non-terminal residue" evidence="4">
    <location>
        <position position="1"/>
    </location>
</feature>
<keyword evidence="1" id="KW-0732">Signal</keyword>
<proteinExistence type="predicted"/>
<accession>A0A8S3YVD6</accession>
<protein>
    <recommendedName>
        <fullName evidence="3">UMOD/GP2/OIT3-like D8C domain-containing protein</fullName>
    </recommendedName>
</protein>
<evidence type="ECO:0000313" key="5">
    <source>
        <dbReference type="Proteomes" id="UP000678393"/>
    </source>
</evidence>
<comment type="caution">
    <text evidence="4">The sequence shown here is derived from an EMBL/GenBank/DDBJ whole genome shotgun (WGS) entry which is preliminary data.</text>
</comment>
<dbReference type="OrthoDB" id="10043005at2759"/>
<organism evidence="4 5">
    <name type="scientific">Candidula unifasciata</name>
    <dbReference type="NCBI Taxonomy" id="100452"/>
    <lineage>
        <taxon>Eukaryota</taxon>
        <taxon>Metazoa</taxon>
        <taxon>Spiralia</taxon>
        <taxon>Lophotrochozoa</taxon>
        <taxon>Mollusca</taxon>
        <taxon>Gastropoda</taxon>
        <taxon>Heterobranchia</taxon>
        <taxon>Euthyneura</taxon>
        <taxon>Panpulmonata</taxon>
        <taxon>Eupulmonata</taxon>
        <taxon>Stylommatophora</taxon>
        <taxon>Helicina</taxon>
        <taxon>Helicoidea</taxon>
        <taxon>Geomitridae</taxon>
        <taxon>Candidula</taxon>
    </lineage>
</organism>
<dbReference type="Pfam" id="PF23283">
    <property type="entry name" value="D8C_UMOD"/>
    <property type="match status" value="1"/>
</dbReference>
<evidence type="ECO:0000256" key="2">
    <source>
        <dbReference type="ARBA" id="ARBA00023157"/>
    </source>
</evidence>
<gene>
    <name evidence="4" type="ORF">CUNI_LOCUS6317</name>
</gene>
<evidence type="ECO:0000259" key="3">
    <source>
        <dbReference type="Pfam" id="PF23283"/>
    </source>
</evidence>
<keyword evidence="5" id="KW-1185">Reference proteome</keyword>
<sequence>YDLRATDTPICDRGMRTGWYTFVDVNGRNTCGTVTPIWLNGDHPTENGKWKYLVCFNPITSFLRSCCDEKMNILVKKCNGFYVYLLIPPTTCPSSFCA</sequence>
<feature type="domain" description="UMOD/GP2/OIT3-like D8C" evidence="3">
    <location>
        <begin position="28"/>
        <end position="98"/>
    </location>
</feature>
<dbReference type="EMBL" id="CAJHNH020000960">
    <property type="protein sequence ID" value="CAG5120759.1"/>
    <property type="molecule type" value="Genomic_DNA"/>
</dbReference>
<evidence type="ECO:0000313" key="4">
    <source>
        <dbReference type="EMBL" id="CAG5120759.1"/>
    </source>
</evidence>
<reference evidence="4" key="1">
    <citation type="submission" date="2021-04" db="EMBL/GenBank/DDBJ databases">
        <authorList>
            <consortium name="Molecular Ecology Group"/>
        </authorList>
    </citation>
    <scope>NUCLEOTIDE SEQUENCE</scope>
</reference>
<dbReference type="InterPro" id="IPR057774">
    <property type="entry name" value="D8C_UMOD/GP2/OIT3-like"/>
</dbReference>
<dbReference type="AlphaFoldDB" id="A0A8S3YVD6"/>
<keyword evidence="2" id="KW-1015">Disulfide bond</keyword>
<dbReference type="Proteomes" id="UP000678393">
    <property type="component" value="Unassembled WGS sequence"/>
</dbReference>